<reference evidence="1 2" key="1">
    <citation type="submission" date="2019-07" db="EMBL/GenBank/DDBJ databases">
        <title>The pathways for chlorine oxyanion respiration interact through the shared metabolite chlorate.</title>
        <authorList>
            <person name="Barnum T.P."/>
            <person name="Cheng Y."/>
            <person name="Hill K.A."/>
            <person name="Lucas L.N."/>
            <person name="Carlson H.K."/>
            <person name="Coates J.D."/>
        </authorList>
    </citation>
    <scope>NUCLEOTIDE SEQUENCE [LARGE SCALE GENOMIC DNA]</scope>
    <source>
        <strain evidence="1 2">SFB-3</strain>
    </source>
</reference>
<organism evidence="1 2">
    <name type="scientific">Denitromonas halophila</name>
    <dbReference type="NCBI Taxonomy" id="1629404"/>
    <lineage>
        <taxon>Bacteria</taxon>
        <taxon>Pseudomonadati</taxon>
        <taxon>Pseudomonadota</taxon>
        <taxon>Betaproteobacteria</taxon>
        <taxon>Rhodocyclales</taxon>
        <taxon>Zoogloeaceae</taxon>
        <taxon>Denitromonas</taxon>
    </lineage>
</organism>
<sequence length="172" mass="19639">MGNNTPDLFDQLHRSRQRFGMARIEMGAMLEQARRTEAWRGRAENFGALLEDLCLNEKAAYQYMRVARRFFFELRLPDDVLHVLATANMSTLDAAARVATEGNIAEIVTVVCTLHERDAKAVLDEMLTGSDNEVAVAPKRVREPKVDKLVRLYRELPDDQRIDLRNALRVVP</sequence>
<comment type="caution">
    <text evidence="1">The sequence shown here is derived from an EMBL/GenBank/DDBJ whole genome shotgun (WGS) entry which is preliminary data.</text>
</comment>
<name>A0A557QSN9_9RHOO</name>
<protein>
    <submittedName>
        <fullName evidence="1">Uncharacterized protein</fullName>
    </submittedName>
</protein>
<gene>
    <name evidence="1" type="ORF">FHP91_12030</name>
</gene>
<dbReference type="EMBL" id="VMNK01000010">
    <property type="protein sequence ID" value="TVO55930.1"/>
    <property type="molecule type" value="Genomic_DNA"/>
</dbReference>
<keyword evidence="2" id="KW-1185">Reference proteome</keyword>
<evidence type="ECO:0000313" key="1">
    <source>
        <dbReference type="EMBL" id="TVO55930.1"/>
    </source>
</evidence>
<accession>A0A557QSN9</accession>
<proteinExistence type="predicted"/>
<dbReference type="AlphaFoldDB" id="A0A557QSN9"/>
<evidence type="ECO:0000313" key="2">
    <source>
        <dbReference type="Proteomes" id="UP000319502"/>
    </source>
</evidence>
<dbReference type="Proteomes" id="UP000319502">
    <property type="component" value="Unassembled WGS sequence"/>
</dbReference>
<dbReference type="OrthoDB" id="9812295at2"/>